<keyword evidence="2 4" id="KW-0808">Transferase</keyword>
<dbReference type="Pfam" id="PF01075">
    <property type="entry name" value="Glyco_transf_9"/>
    <property type="match status" value="1"/>
</dbReference>
<dbReference type="EC" id="2.-.-.-" evidence="4"/>
<keyword evidence="1" id="KW-0328">Glycosyltransferase</keyword>
<name>A0A518G0R0_9BACT</name>
<keyword evidence="5" id="KW-1185">Reference proteome</keyword>
<dbReference type="CDD" id="cd03789">
    <property type="entry name" value="GT9_LPS_heptosyltransferase"/>
    <property type="match status" value="1"/>
</dbReference>
<dbReference type="GO" id="GO:0008713">
    <property type="term" value="F:ADP-heptose-lipopolysaccharide heptosyltransferase activity"/>
    <property type="evidence" value="ECO:0007669"/>
    <property type="project" value="TreeGrafter"/>
</dbReference>
<sequence>MTTPTGLPSNSAKEQATAKSTSPQSKIGVLMPSWIGDACMATPALHALRQTFPDAELVGLMRPVIAEMLADGPTPFDQQILFEKKSRPGLATRWGLVPLVRQARLDTFVLLTNSFWSAMLAKLSGARRTVGYARDGRGWLLSEPVPAARDTHGYVRSSPVDCYLELVQRLGCEGSDRQMRLGISPADERSADSLWHLLDFDIGHPTLVINSNAATDDGRVWPASRVLELSQTVAEQLGWQVLLHCGRGERQVANDIAMRANHPRIGSMGAVDDLPLGLTKAVMRRAHMVVTTDSGPRHIATAMGRTVLTLYGTTTPDWTRTYNVPEIEIVAPDVPSSDTLTPRIHHLGVARVFGEIQRTSQRLKTAA</sequence>
<dbReference type="InterPro" id="IPR002201">
    <property type="entry name" value="Glyco_trans_9"/>
</dbReference>
<dbReference type="SUPFAM" id="SSF53756">
    <property type="entry name" value="UDP-Glycosyltransferase/glycogen phosphorylase"/>
    <property type="match status" value="1"/>
</dbReference>
<dbReference type="InterPro" id="IPR051199">
    <property type="entry name" value="LPS_LOS_Heptosyltrfase"/>
</dbReference>
<proteinExistence type="predicted"/>
<protein>
    <submittedName>
        <fullName evidence="4">ADP-heptose--LPS heptosyltransferase 2</fullName>
        <ecNumber evidence="4">2.-.-.-</ecNumber>
    </submittedName>
</protein>
<dbReference type="EMBL" id="CP036298">
    <property type="protein sequence ID" value="QDV22104.1"/>
    <property type="molecule type" value="Genomic_DNA"/>
</dbReference>
<dbReference type="RefSeq" id="WP_145073128.1">
    <property type="nucleotide sequence ID" value="NZ_CP036298.1"/>
</dbReference>
<gene>
    <name evidence="4" type="primary">rfaF</name>
    <name evidence="4" type="ORF">Q31a_03870</name>
</gene>
<evidence type="ECO:0000256" key="2">
    <source>
        <dbReference type="ARBA" id="ARBA00022679"/>
    </source>
</evidence>
<reference evidence="4 5" key="1">
    <citation type="submission" date="2019-02" db="EMBL/GenBank/DDBJ databases">
        <title>Deep-cultivation of Planctomycetes and their phenomic and genomic characterization uncovers novel biology.</title>
        <authorList>
            <person name="Wiegand S."/>
            <person name="Jogler M."/>
            <person name="Boedeker C."/>
            <person name="Pinto D."/>
            <person name="Vollmers J."/>
            <person name="Rivas-Marin E."/>
            <person name="Kohn T."/>
            <person name="Peeters S.H."/>
            <person name="Heuer A."/>
            <person name="Rast P."/>
            <person name="Oberbeckmann S."/>
            <person name="Bunk B."/>
            <person name="Jeske O."/>
            <person name="Meyerdierks A."/>
            <person name="Storesund J.E."/>
            <person name="Kallscheuer N."/>
            <person name="Luecker S."/>
            <person name="Lage O.M."/>
            <person name="Pohl T."/>
            <person name="Merkel B.J."/>
            <person name="Hornburger P."/>
            <person name="Mueller R.-W."/>
            <person name="Bruemmer F."/>
            <person name="Labrenz M."/>
            <person name="Spormann A.M."/>
            <person name="Op den Camp H."/>
            <person name="Overmann J."/>
            <person name="Amann R."/>
            <person name="Jetten M.S.M."/>
            <person name="Mascher T."/>
            <person name="Medema M.H."/>
            <person name="Devos D.P."/>
            <person name="Kaster A.-K."/>
            <person name="Ovreas L."/>
            <person name="Rohde M."/>
            <person name="Galperin M.Y."/>
            <person name="Jogler C."/>
        </authorList>
    </citation>
    <scope>NUCLEOTIDE SEQUENCE [LARGE SCALE GENOMIC DNA]</scope>
    <source>
        <strain evidence="4 5">Q31a</strain>
    </source>
</reference>
<evidence type="ECO:0000256" key="3">
    <source>
        <dbReference type="SAM" id="MobiDB-lite"/>
    </source>
</evidence>
<evidence type="ECO:0000313" key="5">
    <source>
        <dbReference type="Proteomes" id="UP000318017"/>
    </source>
</evidence>
<dbReference type="PANTHER" id="PTHR30160:SF21">
    <property type="entry name" value="LIPOPOLYSACCHARIDE CORE HEPTOSYLTRANSFERASE OPSX"/>
    <property type="match status" value="1"/>
</dbReference>
<dbReference type="Proteomes" id="UP000318017">
    <property type="component" value="Chromosome"/>
</dbReference>
<organism evidence="4 5">
    <name type="scientific">Aureliella helgolandensis</name>
    <dbReference type="NCBI Taxonomy" id="2527968"/>
    <lineage>
        <taxon>Bacteria</taxon>
        <taxon>Pseudomonadati</taxon>
        <taxon>Planctomycetota</taxon>
        <taxon>Planctomycetia</taxon>
        <taxon>Pirellulales</taxon>
        <taxon>Pirellulaceae</taxon>
        <taxon>Aureliella</taxon>
    </lineage>
</organism>
<evidence type="ECO:0000256" key="1">
    <source>
        <dbReference type="ARBA" id="ARBA00022676"/>
    </source>
</evidence>
<dbReference type="GO" id="GO:0009244">
    <property type="term" value="P:lipopolysaccharide core region biosynthetic process"/>
    <property type="evidence" value="ECO:0007669"/>
    <property type="project" value="TreeGrafter"/>
</dbReference>
<dbReference type="KEGG" id="ahel:Q31a_03870"/>
<feature type="region of interest" description="Disordered" evidence="3">
    <location>
        <begin position="1"/>
        <end position="24"/>
    </location>
</feature>
<accession>A0A518G0R0</accession>
<dbReference type="PANTHER" id="PTHR30160">
    <property type="entry name" value="TETRAACYLDISACCHARIDE 4'-KINASE-RELATED"/>
    <property type="match status" value="1"/>
</dbReference>
<dbReference type="AlphaFoldDB" id="A0A518G0R0"/>
<dbReference type="OrthoDB" id="9768048at2"/>
<dbReference type="Gene3D" id="3.40.50.2000">
    <property type="entry name" value="Glycogen Phosphorylase B"/>
    <property type="match status" value="2"/>
</dbReference>
<evidence type="ECO:0000313" key="4">
    <source>
        <dbReference type="EMBL" id="QDV22104.1"/>
    </source>
</evidence>
<dbReference type="GO" id="GO:0005829">
    <property type="term" value="C:cytosol"/>
    <property type="evidence" value="ECO:0007669"/>
    <property type="project" value="TreeGrafter"/>
</dbReference>